<dbReference type="Gene3D" id="3.30.70.2120">
    <property type="match status" value="1"/>
</dbReference>
<evidence type="ECO:0000259" key="5">
    <source>
        <dbReference type="Pfam" id="PF00700"/>
    </source>
</evidence>
<dbReference type="SUPFAM" id="SSF64518">
    <property type="entry name" value="Phase 1 flagellin"/>
    <property type="match status" value="1"/>
</dbReference>
<comment type="caution">
    <text evidence="6">The sequence shown here is derived from an EMBL/GenBank/DDBJ whole genome shotgun (WGS) entry which is preliminary data.</text>
</comment>
<dbReference type="PANTHER" id="PTHR42792">
    <property type="entry name" value="FLAGELLIN"/>
    <property type="match status" value="1"/>
</dbReference>
<evidence type="ECO:0000256" key="3">
    <source>
        <dbReference type="RuleBase" id="RU362073"/>
    </source>
</evidence>
<dbReference type="Proteomes" id="UP000178735">
    <property type="component" value="Unassembled WGS sequence"/>
</dbReference>
<gene>
    <name evidence="6" type="ORF">A2008_10665</name>
</gene>
<evidence type="ECO:0000259" key="4">
    <source>
        <dbReference type="Pfam" id="PF00669"/>
    </source>
</evidence>
<proteinExistence type="inferred from homology"/>
<comment type="similarity">
    <text evidence="1 3">Belongs to the bacterial flagellin family.</text>
</comment>
<evidence type="ECO:0000256" key="2">
    <source>
        <dbReference type="ARBA" id="ARBA00023143"/>
    </source>
</evidence>
<dbReference type="Gene3D" id="1.20.1330.10">
    <property type="entry name" value="f41 fragment of flagellin, N-terminal domain"/>
    <property type="match status" value="2"/>
</dbReference>
<dbReference type="InterPro" id="IPR046358">
    <property type="entry name" value="Flagellin_C"/>
</dbReference>
<dbReference type="GO" id="GO:0009288">
    <property type="term" value="C:bacterial-type flagellum"/>
    <property type="evidence" value="ECO:0007669"/>
    <property type="project" value="UniProtKB-SubCell"/>
</dbReference>
<dbReference type="PANTHER" id="PTHR42792:SF2">
    <property type="entry name" value="FLAGELLIN"/>
    <property type="match status" value="1"/>
</dbReference>
<dbReference type="Gene3D" id="6.10.10.10">
    <property type="entry name" value="Flagellar export chaperone, C-terminal domain"/>
    <property type="match status" value="1"/>
</dbReference>
<evidence type="ECO:0000313" key="6">
    <source>
        <dbReference type="EMBL" id="OGM03354.1"/>
    </source>
</evidence>
<evidence type="ECO:0000313" key="7">
    <source>
        <dbReference type="Proteomes" id="UP000178735"/>
    </source>
</evidence>
<dbReference type="Pfam" id="PF00669">
    <property type="entry name" value="Flagellin_N"/>
    <property type="match status" value="1"/>
</dbReference>
<dbReference type="InterPro" id="IPR001029">
    <property type="entry name" value="Flagellin_N"/>
</dbReference>
<name>A0A1F7WKJ5_9BACT</name>
<dbReference type="EMBL" id="MGFH01000171">
    <property type="protein sequence ID" value="OGM03354.1"/>
    <property type="molecule type" value="Genomic_DNA"/>
</dbReference>
<keyword evidence="3" id="KW-0964">Secreted</keyword>
<organism evidence="6 7">
    <name type="scientific">Candidatus Wallbacteria bacterium GWC2_49_35</name>
    <dbReference type="NCBI Taxonomy" id="1817813"/>
    <lineage>
        <taxon>Bacteria</taxon>
        <taxon>Candidatus Walliibacteriota</taxon>
    </lineage>
</organism>
<dbReference type="PRINTS" id="PR00207">
    <property type="entry name" value="FLAGELLIN"/>
</dbReference>
<evidence type="ECO:0000256" key="1">
    <source>
        <dbReference type="ARBA" id="ARBA00005709"/>
    </source>
</evidence>
<feature type="domain" description="Flagellin C-terminal" evidence="5">
    <location>
        <begin position="393"/>
        <end position="478"/>
    </location>
</feature>
<dbReference type="STRING" id="1817813.A2008_10665"/>
<dbReference type="Pfam" id="PF00700">
    <property type="entry name" value="Flagellin_C"/>
    <property type="match status" value="1"/>
</dbReference>
<sequence>MAEKMKAQSVGLTSAIQNTQDGASLFKIADGALDQVGRILSRLEELVVRANNRTLTDGDRITLQDEITQLIDQVSVISNNTEYNTLKLLDGNLDIKKNLTVSPGIPGSMKILQTPGTVKTATNMVLSITARATPAVVSATVAASAGSVNLQNTININGVDVQVSPTDTLNTVLSKINQANSKTNVIAIQLSTGFVGLVSGIVDNDAQNVAKGRSAAGSFTTANASAAGYTTVGTAATISLGGDTGIWNWMGYTTSFTTVNASGSNVAGMLGGIKLQATGNTLIMEDAGSPMYGIKIGTSMFNEAYGGVVLTGPNAGASPASAIYYVTSATDQATISTNDQKKVGLQLGANYNQSIAYSLQSVAPDVIGVGASSKLSSLKQVNVITLTDANLSLKVIQKAITDVTTIRAAIGATLNRLDYTEKTIRIQRENMTSAESKLRDADMALEMTYYTRNQILSQTATAMLAQANSRPQNVLQLLK</sequence>
<dbReference type="AlphaFoldDB" id="A0A1F7WKJ5"/>
<comment type="subcellular location">
    <subcellularLocation>
        <location evidence="3">Secreted</location>
    </subcellularLocation>
    <subcellularLocation>
        <location evidence="3">Bacterial flagellum</location>
    </subcellularLocation>
</comment>
<reference evidence="6 7" key="1">
    <citation type="journal article" date="2016" name="Nat. Commun.">
        <title>Thousands of microbial genomes shed light on interconnected biogeochemical processes in an aquifer system.</title>
        <authorList>
            <person name="Anantharaman K."/>
            <person name="Brown C.T."/>
            <person name="Hug L.A."/>
            <person name="Sharon I."/>
            <person name="Castelle C.J."/>
            <person name="Probst A.J."/>
            <person name="Thomas B.C."/>
            <person name="Singh A."/>
            <person name="Wilkins M.J."/>
            <person name="Karaoz U."/>
            <person name="Brodie E.L."/>
            <person name="Williams K.H."/>
            <person name="Hubbard S.S."/>
            <person name="Banfield J.F."/>
        </authorList>
    </citation>
    <scope>NUCLEOTIDE SEQUENCE [LARGE SCALE GENOMIC DNA]</scope>
</reference>
<feature type="domain" description="Flagellin N-terminal" evidence="4">
    <location>
        <begin position="2"/>
        <end position="92"/>
    </location>
</feature>
<keyword evidence="2 3" id="KW-0975">Bacterial flagellum</keyword>
<dbReference type="GO" id="GO:0005198">
    <property type="term" value="F:structural molecule activity"/>
    <property type="evidence" value="ECO:0007669"/>
    <property type="project" value="UniProtKB-UniRule"/>
</dbReference>
<accession>A0A1F7WKJ5</accession>
<dbReference type="InterPro" id="IPR001492">
    <property type="entry name" value="Flagellin"/>
</dbReference>
<dbReference type="GO" id="GO:0005576">
    <property type="term" value="C:extracellular region"/>
    <property type="evidence" value="ECO:0007669"/>
    <property type="project" value="UniProtKB-SubCell"/>
</dbReference>
<dbReference type="InterPro" id="IPR042187">
    <property type="entry name" value="Flagellin_C_sub2"/>
</dbReference>
<protein>
    <recommendedName>
        <fullName evidence="3">Flagellin</fullName>
    </recommendedName>
</protein>
<comment type="function">
    <text evidence="3">Flagellin is the subunit protein which polymerizes to form the filaments of bacterial flagella.</text>
</comment>